<dbReference type="Proteomes" id="UP000053617">
    <property type="component" value="Unassembled WGS sequence"/>
</dbReference>
<reference evidence="2 3" key="1">
    <citation type="submission" date="2015-01" db="EMBL/GenBank/DDBJ databases">
        <title>The Genome Sequence of Rhinocladiella mackenzie CBS 650.93.</title>
        <authorList>
            <consortium name="The Broad Institute Genomics Platform"/>
            <person name="Cuomo C."/>
            <person name="de Hoog S."/>
            <person name="Gorbushina A."/>
            <person name="Stielow B."/>
            <person name="Teixiera M."/>
            <person name="Abouelleil A."/>
            <person name="Chapman S.B."/>
            <person name="Priest M."/>
            <person name="Young S.K."/>
            <person name="Wortman J."/>
            <person name="Nusbaum C."/>
            <person name="Birren B."/>
        </authorList>
    </citation>
    <scope>NUCLEOTIDE SEQUENCE [LARGE SCALE GENOMIC DNA]</scope>
    <source>
        <strain evidence="2 3">CBS 650.93</strain>
    </source>
</reference>
<proteinExistence type="predicted"/>
<gene>
    <name evidence="2" type="ORF">Z518_03287</name>
</gene>
<keyword evidence="1" id="KW-0472">Membrane</keyword>
<dbReference type="AlphaFoldDB" id="A0A0D2JH01"/>
<feature type="transmembrane region" description="Helical" evidence="1">
    <location>
        <begin position="113"/>
        <end position="131"/>
    </location>
</feature>
<dbReference type="GeneID" id="25291358"/>
<feature type="transmembrane region" description="Helical" evidence="1">
    <location>
        <begin position="13"/>
        <end position="31"/>
    </location>
</feature>
<keyword evidence="1" id="KW-0812">Transmembrane</keyword>
<dbReference type="HOGENOM" id="CLU_144283_0_0_1"/>
<keyword evidence="3" id="KW-1185">Reference proteome</keyword>
<feature type="transmembrane region" description="Helical" evidence="1">
    <location>
        <begin position="83"/>
        <end position="101"/>
    </location>
</feature>
<feature type="transmembrane region" description="Helical" evidence="1">
    <location>
        <begin position="57"/>
        <end position="77"/>
    </location>
</feature>
<dbReference type="EMBL" id="KN847476">
    <property type="protein sequence ID" value="KIX08630.1"/>
    <property type="molecule type" value="Genomic_DNA"/>
</dbReference>
<evidence type="ECO:0000256" key="1">
    <source>
        <dbReference type="SAM" id="Phobius"/>
    </source>
</evidence>
<dbReference type="Pfam" id="PF14087">
    <property type="entry name" value="DUF4267"/>
    <property type="match status" value="1"/>
</dbReference>
<dbReference type="InterPro" id="IPR025363">
    <property type="entry name" value="DUF4267"/>
</dbReference>
<protein>
    <submittedName>
        <fullName evidence="2">Rhinocladiella mackenziei CBS 650.93 unplaced genomic scaffold supercont1.2, whole genome shotgun sequence</fullName>
    </submittedName>
</protein>
<evidence type="ECO:0000313" key="2">
    <source>
        <dbReference type="EMBL" id="KIX08630.1"/>
    </source>
</evidence>
<name>A0A0D2JH01_9EURO</name>
<evidence type="ECO:0000313" key="3">
    <source>
        <dbReference type="Proteomes" id="UP000053617"/>
    </source>
</evidence>
<organism evidence="2 3">
    <name type="scientific">Rhinocladiella mackenziei CBS 650.93</name>
    <dbReference type="NCBI Taxonomy" id="1442369"/>
    <lineage>
        <taxon>Eukaryota</taxon>
        <taxon>Fungi</taxon>
        <taxon>Dikarya</taxon>
        <taxon>Ascomycota</taxon>
        <taxon>Pezizomycotina</taxon>
        <taxon>Eurotiomycetes</taxon>
        <taxon>Chaetothyriomycetidae</taxon>
        <taxon>Chaetothyriales</taxon>
        <taxon>Herpotrichiellaceae</taxon>
        <taxon>Rhinocladiella</taxon>
    </lineage>
</organism>
<dbReference type="RefSeq" id="XP_013275766.1">
    <property type="nucleotide sequence ID" value="XM_013420312.1"/>
</dbReference>
<sequence length="132" mass="13933">MPQPLSQSPYVKGAANLIALIWVAIGANAMVRPRSGLEIFQFPLPASPEARNLVDNLMIIYGVRDVFMGVAMYAAVIFGTNKALGWITIAASAVAYVDGFVSIAQIGGGQWNHWGYAPVLTVVGSLLAGIAD</sequence>
<keyword evidence="1" id="KW-1133">Transmembrane helix</keyword>
<dbReference type="VEuPathDB" id="FungiDB:Z518_03287"/>
<accession>A0A0D2JH01</accession>
<dbReference type="OrthoDB" id="5216128at2759"/>